<accession>A0A9D1CVJ9</accession>
<dbReference type="Proteomes" id="UP000824260">
    <property type="component" value="Unassembled WGS sequence"/>
</dbReference>
<dbReference type="InterPro" id="IPR027024">
    <property type="entry name" value="UCP027386_ABC_sbc_TM0202"/>
</dbReference>
<dbReference type="EMBL" id="DVFZ01000012">
    <property type="protein sequence ID" value="HIQ81668.1"/>
    <property type="molecule type" value="Genomic_DNA"/>
</dbReference>
<dbReference type="PANTHER" id="PTHR30024">
    <property type="entry name" value="ALIPHATIC SULFONATES-BINDING PROTEIN-RELATED"/>
    <property type="match status" value="1"/>
</dbReference>
<reference evidence="3" key="1">
    <citation type="submission" date="2020-10" db="EMBL/GenBank/DDBJ databases">
        <authorList>
            <person name="Gilroy R."/>
        </authorList>
    </citation>
    <scope>NUCLEOTIDE SEQUENCE</scope>
    <source>
        <strain evidence="3">ChiSjej6B24-2974</strain>
    </source>
</reference>
<organism evidence="3 4">
    <name type="scientific">Candidatus Pullichristensenella stercorigallinarum</name>
    <dbReference type="NCBI Taxonomy" id="2840909"/>
    <lineage>
        <taxon>Bacteria</taxon>
        <taxon>Bacillati</taxon>
        <taxon>Bacillota</taxon>
        <taxon>Clostridia</taxon>
        <taxon>Candidatus Pullichristensenella</taxon>
    </lineage>
</organism>
<comment type="caution">
    <text evidence="3">The sequence shown here is derived from an EMBL/GenBank/DDBJ whole genome shotgun (WGS) entry which is preliminary data.</text>
</comment>
<dbReference type="PIRSF" id="PIRSF027386">
    <property type="entry name" value="UCP027386_ABC_sbc_TM0202"/>
    <property type="match status" value="1"/>
</dbReference>
<dbReference type="SUPFAM" id="SSF53850">
    <property type="entry name" value="Periplasmic binding protein-like II"/>
    <property type="match status" value="1"/>
</dbReference>
<dbReference type="Pfam" id="PF09084">
    <property type="entry name" value="NMT1"/>
    <property type="match status" value="1"/>
</dbReference>
<dbReference type="AlphaFoldDB" id="A0A9D1CVJ9"/>
<evidence type="ECO:0000259" key="2">
    <source>
        <dbReference type="Pfam" id="PF09084"/>
    </source>
</evidence>
<dbReference type="PANTHER" id="PTHR30024:SF46">
    <property type="entry name" value="ABC TRANSPORTER, SUBSTRATE-BINDING LIPOPROTEIN"/>
    <property type="match status" value="1"/>
</dbReference>
<feature type="signal peptide" evidence="1">
    <location>
        <begin position="1"/>
        <end position="23"/>
    </location>
</feature>
<dbReference type="InterPro" id="IPR015168">
    <property type="entry name" value="SsuA/THI5"/>
</dbReference>
<evidence type="ECO:0000256" key="1">
    <source>
        <dbReference type="SAM" id="SignalP"/>
    </source>
</evidence>
<sequence>MKRIFALLVALSLALVCLAPAFAEETVEKTGVTMRIASLQGPTTMGLVKLMQDAEAGLTANDYTFAMEGTADAISPLLIQGELDAAMVPCNLAAVLINRTEGALEIAAINTLGVLYVVENGDTVQSVEDLRGKTIFSTGQGTTPEYALDYVLSKNGIDPDTDVTVEFRSEATEVASAMLNDAASIAVLPQPYVTSVLMQNENVRVALSLTDEWDKVGDGSAMITGVCVVRKEFAEEHPEAVNAFLKEYAASTEYVNANPAEAAEWIAELGIVGNAKIAEAAIPECNIVCITGEEMITKASGYIDALYDQNPESVGGQPANETYFYVAESEG</sequence>
<feature type="domain" description="SsuA/THI5-like" evidence="2">
    <location>
        <begin position="109"/>
        <end position="262"/>
    </location>
</feature>
<protein>
    <submittedName>
        <fullName evidence="3">ABC transporter substrate-binding protein</fullName>
    </submittedName>
</protein>
<feature type="chain" id="PRO_5038372592" evidence="1">
    <location>
        <begin position="24"/>
        <end position="331"/>
    </location>
</feature>
<evidence type="ECO:0000313" key="4">
    <source>
        <dbReference type="Proteomes" id="UP000824260"/>
    </source>
</evidence>
<name>A0A9D1CVJ9_9FIRM</name>
<gene>
    <name evidence="3" type="ORF">IAA52_01050</name>
</gene>
<reference evidence="3" key="2">
    <citation type="journal article" date="2021" name="PeerJ">
        <title>Extensive microbial diversity within the chicken gut microbiome revealed by metagenomics and culture.</title>
        <authorList>
            <person name="Gilroy R."/>
            <person name="Ravi A."/>
            <person name="Getino M."/>
            <person name="Pursley I."/>
            <person name="Horton D.L."/>
            <person name="Alikhan N.F."/>
            <person name="Baker D."/>
            <person name="Gharbi K."/>
            <person name="Hall N."/>
            <person name="Watson M."/>
            <person name="Adriaenssens E.M."/>
            <person name="Foster-Nyarko E."/>
            <person name="Jarju S."/>
            <person name="Secka A."/>
            <person name="Antonio M."/>
            <person name="Oren A."/>
            <person name="Chaudhuri R.R."/>
            <person name="La Ragione R."/>
            <person name="Hildebrand F."/>
            <person name="Pallen M.J."/>
        </authorList>
    </citation>
    <scope>NUCLEOTIDE SEQUENCE</scope>
    <source>
        <strain evidence="3">ChiSjej6B24-2974</strain>
    </source>
</reference>
<proteinExistence type="predicted"/>
<evidence type="ECO:0000313" key="3">
    <source>
        <dbReference type="EMBL" id="HIQ81668.1"/>
    </source>
</evidence>
<dbReference type="Gene3D" id="3.40.190.10">
    <property type="entry name" value="Periplasmic binding protein-like II"/>
    <property type="match status" value="2"/>
</dbReference>
<keyword evidence="1" id="KW-0732">Signal</keyword>